<gene>
    <name evidence="9" type="ORF">ADUPG1_000929</name>
</gene>
<dbReference type="SUPFAM" id="SSF56672">
    <property type="entry name" value="DNA/RNA polymerases"/>
    <property type="match status" value="1"/>
</dbReference>
<keyword evidence="3" id="KW-0540">Nuclease</keyword>
<evidence type="ECO:0000256" key="4">
    <source>
        <dbReference type="ARBA" id="ARBA00022759"/>
    </source>
</evidence>
<dbReference type="EMBL" id="BQXS01000532">
    <property type="protein sequence ID" value="GKT28903.1"/>
    <property type="molecule type" value="Genomic_DNA"/>
</dbReference>
<feature type="compositionally biased region" description="Basic and acidic residues" evidence="7">
    <location>
        <begin position="148"/>
        <end position="158"/>
    </location>
</feature>
<dbReference type="PANTHER" id="PTHR37984:SF5">
    <property type="entry name" value="PROTEIN NYNRIN-LIKE"/>
    <property type="match status" value="1"/>
</dbReference>
<dbReference type="InterPro" id="IPR050951">
    <property type="entry name" value="Retrovirus_Pol_polyprotein"/>
</dbReference>
<keyword evidence="10" id="KW-1185">Reference proteome</keyword>
<keyword evidence="5" id="KW-0378">Hydrolase</keyword>
<accession>A0ABQ5K8L8</accession>
<dbReference type="InterPro" id="IPR041373">
    <property type="entry name" value="RT_RNaseH"/>
</dbReference>
<name>A0ABQ5K8L8_9EUKA</name>
<keyword evidence="1" id="KW-0808">Transferase</keyword>
<keyword evidence="2" id="KW-0548">Nucleotidyltransferase</keyword>
<evidence type="ECO:0000313" key="10">
    <source>
        <dbReference type="Proteomes" id="UP001057375"/>
    </source>
</evidence>
<evidence type="ECO:0000256" key="3">
    <source>
        <dbReference type="ARBA" id="ARBA00022722"/>
    </source>
</evidence>
<protein>
    <recommendedName>
        <fullName evidence="8">Reverse transcriptase RNase H-like domain-containing protein</fullName>
    </recommendedName>
</protein>
<dbReference type="Pfam" id="PF17917">
    <property type="entry name" value="RT_RNaseH"/>
    <property type="match status" value="1"/>
</dbReference>
<dbReference type="Proteomes" id="UP001057375">
    <property type="component" value="Unassembled WGS sequence"/>
</dbReference>
<keyword evidence="6" id="KW-0695">RNA-directed DNA polymerase</keyword>
<evidence type="ECO:0000256" key="1">
    <source>
        <dbReference type="ARBA" id="ARBA00022679"/>
    </source>
</evidence>
<evidence type="ECO:0000256" key="7">
    <source>
        <dbReference type="SAM" id="MobiDB-lite"/>
    </source>
</evidence>
<evidence type="ECO:0000256" key="6">
    <source>
        <dbReference type="ARBA" id="ARBA00022918"/>
    </source>
</evidence>
<feature type="domain" description="Reverse transcriptase RNase H-like" evidence="8">
    <location>
        <begin position="47"/>
        <end position="144"/>
    </location>
</feature>
<dbReference type="InterPro" id="IPR043502">
    <property type="entry name" value="DNA/RNA_pol_sf"/>
</dbReference>
<reference evidence="9" key="1">
    <citation type="submission" date="2022-03" db="EMBL/GenBank/DDBJ databases">
        <title>Draft genome sequence of Aduncisulcus paluster, a free-living microaerophilic Fornicata.</title>
        <authorList>
            <person name="Yuyama I."/>
            <person name="Kume K."/>
            <person name="Tamura T."/>
            <person name="Inagaki Y."/>
            <person name="Hashimoto T."/>
        </authorList>
    </citation>
    <scope>NUCLEOTIDE SEQUENCE</scope>
    <source>
        <strain evidence="9">NY0171</strain>
    </source>
</reference>
<sequence length="169" mass="19232">TVQPITMLLKKDTVWTWGKDQVDAVRKIVKEINTQIVLSFPTGRGVIHLYTDASIKGIGGVLLEEFEDEEPKGLGFISTAVSDVQSRWSITELELYAIVYCVNQSRHFLRGRKFVVHSDHRNLLYMEESQSKKVQRWKMVTKAYAVRNKSDDSKRETPEADPGTTTTTA</sequence>
<feature type="region of interest" description="Disordered" evidence="7">
    <location>
        <begin position="146"/>
        <end position="169"/>
    </location>
</feature>
<feature type="non-terminal residue" evidence="9">
    <location>
        <position position="1"/>
    </location>
</feature>
<keyword evidence="4" id="KW-0255">Endonuclease</keyword>
<proteinExistence type="predicted"/>
<organism evidence="9 10">
    <name type="scientific">Aduncisulcus paluster</name>
    <dbReference type="NCBI Taxonomy" id="2918883"/>
    <lineage>
        <taxon>Eukaryota</taxon>
        <taxon>Metamonada</taxon>
        <taxon>Carpediemonas-like organisms</taxon>
        <taxon>Aduncisulcus</taxon>
    </lineage>
</organism>
<evidence type="ECO:0000256" key="2">
    <source>
        <dbReference type="ARBA" id="ARBA00022695"/>
    </source>
</evidence>
<dbReference type="CDD" id="cd09274">
    <property type="entry name" value="RNase_HI_RT_Ty3"/>
    <property type="match status" value="1"/>
</dbReference>
<evidence type="ECO:0000313" key="9">
    <source>
        <dbReference type="EMBL" id="GKT28903.1"/>
    </source>
</evidence>
<dbReference type="PANTHER" id="PTHR37984">
    <property type="entry name" value="PROTEIN CBG26694"/>
    <property type="match status" value="1"/>
</dbReference>
<evidence type="ECO:0000256" key="5">
    <source>
        <dbReference type="ARBA" id="ARBA00022801"/>
    </source>
</evidence>
<evidence type="ECO:0000259" key="8">
    <source>
        <dbReference type="Pfam" id="PF17917"/>
    </source>
</evidence>
<comment type="caution">
    <text evidence="9">The sequence shown here is derived from an EMBL/GenBank/DDBJ whole genome shotgun (WGS) entry which is preliminary data.</text>
</comment>